<evidence type="ECO:0000313" key="2">
    <source>
        <dbReference type="EMBL" id="OMF17035.1"/>
    </source>
</evidence>
<reference evidence="2 3" key="1">
    <citation type="submission" date="2016-11" db="EMBL/GenBank/DDBJ databases">
        <title>Paenibacillus species isolates.</title>
        <authorList>
            <person name="Beno S.M."/>
        </authorList>
    </citation>
    <scope>NUCLEOTIDE SEQUENCE [LARGE SCALE GENOMIC DNA]</scope>
    <source>
        <strain evidence="2 3">FSL H8-0246</strain>
    </source>
</reference>
<feature type="transmembrane region" description="Helical" evidence="1">
    <location>
        <begin position="89"/>
        <end position="115"/>
    </location>
</feature>
<feature type="transmembrane region" description="Helical" evidence="1">
    <location>
        <begin position="149"/>
        <end position="170"/>
    </location>
</feature>
<dbReference type="AlphaFoldDB" id="A0A1R1C4J3"/>
<proteinExistence type="predicted"/>
<feature type="transmembrane region" description="Helical" evidence="1">
    <location>
        <begin position="6"/>
        <end position="27"/>
    </location>
</feature>
<dbReference type="Proteomes" id="UP000187134">
    <property type="component" value="Unassembled WGS sequence"/>
</dbReference>
<comment type="caution">
    <text evidence="2">The sequence shown here is derived from an EMBL/GenBank/DDBJ whole genome shotgun (WGS) entry which is preliminary data.</text>
</comment>
<accession>A0A1R1C4J3</accession>
<organism evidence="2 3">
    <name type="scientific">Paenibacillus amylolyticus</name>
    <dbReference type="NCBI Taxonomy" id="1451"/>
    <lineage>
        <taxon>Bacteria</taxon>
        <taxon>Bacillati</taxon>
        <taxon>Bacillota</taxon>
        <taxon>Bacilli</taxon>
        <taxon>Bacillales</taxon>
        <taxon>Paenibacillaceae</taxon>
        <taxon>Paenibacillus</taxon>
    </lineage>
</organism>
<name>A0A1R1C4J3_PAEAM</name>
<keyword evidence="1" id="KW-1133">Transmembrane helix</keyword>
<keyword evidence="1" id="KW-0472">Membrane</keyword>
<protein>
    <submittedName>
        <fullName evidence="2">Uncharacterized protein</fullName>
    </submittedName>
</protein>
<dbReference type="RefSeq" id="WP_076330435.1">
    <property type="nucleotide sequence ID" value="NZ_MRTJ01000001.1"/>
</dbReference>
<gene>
    <name evidence="2" type="ORF">BK131_03410</name>
</gene>
<sequence length="192" mass="22390">MKIFALTLNSIVFISVIGLDIILYYGFLKFLREPFDELSPNRKIRKLQYKTIDSLYDAYKKLPKGKFKLAKMKIRAWQKPEFITQSIDFFMRIVISLLITTVGVSTTILIANLSFTNSIKTLHPDEQSWINSINKIFNLLNDGMSSYEFLVYIGTIIFFVAFANILILHLKVSLHKKHLIVIDEIEKEYSQR</sequence>
<dbReference type="EMBL" id="MRTJ01000001">
    <property type="protein sequence ID" value="OMF17035.1"/>
    <property type="molecule type" value="Genomic_DNA"/>
</dbReference>
<evidence type="ECO:0000313" key="3">
    <source>
        <dbReference type="Proteomes" id="UP000187134"/>
    </source>
</evidence>
<evidence type="ECO:0000256" key="1">
    <source>
        <dbReference type="SAM" id="Phobius"/>
    </source>
</evidence>
<keyword evidence="1" id="KW-0812">Transmembrane</keyword>